<evidence type="ECO:0000256" key="1">
    <source>
        <dbReference type="SAM" id="Phobius"/>
    </source>
</evidence>
<evidence type="ECO:0000313" key="2">
    <source>
        <dbReference type="EMBL" id="MET3597434.1"/>
    </source>
</evidence>
<name>A0ABV2I3T3_9HYPH</name>
<keyword evidence="1" id="KW-1133">Transmembrane helix</keyword>
<feature type="transmembrane region" description="Helical" evidence="1">
    <location>
        <begin position="130"/>
        <end position="150"/>
    </location>
</feature>
<keyword evidence="1" id="KW-0472">Membrane</keyword>
<dbReference type="EMBL" id="JBEPLM010000023">
    <property type="protein sequence ID" value="MET3597434.1"/>
    <property type="molecule type" value="Genomic_DNA"/>
</dbReference>
<feature type="transmembrane region" description="Helical" evidence="1">
    <location>
        <begin position="98"/>
        <end position="123"/>
    </location>
</feature>
<organism evidence="2 3">
    <name type="scientific">Mesorhizobium shonense</name>
    <dbReference type="NCBI Taxonomy" id="1209948"/>
    <lineage>
        <taxon>Bacteria</taxon>
        <taxon>Pseudomonadati</taxon>
        <taxon>Pseudomonadota</taxon>
        <taxon>Alphaproteobacteria</taxon>
        <taxon>Hyphomicrobiales</taxon>
        <taxon>Phyllobacteriaceae</taxon>
        <taxon>Mesorhizobium</taxon>
    </lineage>
</organism>
<proteinExistence type="predicted"/>
<feature type="transmembrane region" description="Helical" evidence="1">
    <location>
        <begin position="54"/>
        <end position="78"/>
    </location>
</feature>
<dbReference type="Pfam" id="PF08592">
    <property type="entry name" value="Anthrone_oxy"/>
    <property type="match status" value="1"/>
</dbReference>
<dbReference type="InterPro" id="IPR013901">
    <property type="entry name" value="Anthrone_oxy"/>
</dbReference>
<feature type="transmembrane region" description="Helical" evidence="1">
    <location>
        <begin position="181"/>
        <end position="201"/>
    </location>
</feature>
<comment type="caution">
    <text evidence="2">The sequence shown here is derived from an EMBL/GenBank/DDBJ whole genome shotgun (WGS) entry which is preliminary data.</text>
</comment>
<keyword evidence="3" id="KW-1185">Reference proteome</keyword>
<protein>
    <submittedName>
        <fullName evidence="2">Membrane protein</fullName>
    </submittedName>
</protein>
<gene>
    <name evidence="2" type="ORF">ABID26_006859</name>
</gene>
<evidence type="ECO:0000313" key="3">
    <source>
        <dbReference type="Proteomes" id="UP001549036"/>
    </source>
</evidence>
<dbReference type="Proteomes" id="UP001549036">
    <property type="component" value="Unassembled WGS sequence"/>
</dbReference>
<sequence length="202" mass="21460">MLSQGDFSKTGLTRKIRGFITFCKCEDFSYFYPGIARGKSGATDMMKLLPTLTFIAAIGSGVVGGVFFAFSNFVMAALARLPVPSGIAAMNSINVTVITPTFMTALFGTGLICLVLIAAVLLGWSQSGSYWLLAGAVIYFIGNPIVTMVFNVPLNDALAAVDPASANGAAVWANHLSQWVMWNHVRTVTAIVAMACFIMALI</sequence>
<reference evidence="2 3" key="1">
    <citation type="submission" date="2024-06" db="EMBL/GenBank/DDBJ databases">
        <title>Genomic Encyclopedia of Type Strains, Phase IV (KMG-IV): sequencing the most valuable type-strain genomes for metagenomic binning, comparative biology and taxonomic classification.</title>
        <authorList>
            <person name="Goeker M."/>
        </authorList>
    </citation>
    <scope>NUCLEOTIDE SEQUENCE [LARGE SCALE GENOMIC DNA]</scope>
    <source>
        <strain evidence="2 3">DSM 29846</strain>
    </source>
</reference>
<accession>A0ABV2I3T3</accession>
<keyword evidence="1" id="KW-0812">Transmembrane</keyword>